<feature type="compositionally biased region" description="Basic and acidic residues" evidence="1">
    <location>
        <begin position="206"/>
        <end position="225"/>
    </location>
</feature>
<proteinExistence type="predicted"/>
<protein>
    <submittedName>
        <fullName evidence="2">Uncharacterized protein</fullName>
    </submittedName>
</protein>
<feature type="region of interest" description="Disordered" evidence="1">
    <location>
        <begin position="248"/>
        <end position="298"/>
    </location>
</feature>
<comment type="caution">
    <text evidence="2">The sequence shown here is derived from an EMBL/GenBank/DDBJ whole genome shotgun (WGS) entry which is preliminary data.</text>
</comment>
<feature type="compositionally biased region" description="Acidic residues" evidence="1">
    <location>
        <begin position="18"/>
        <end position="37"/>
    </location>
</feature>
<feature type="compositionally biased region" description="Polar residues" evidence="1">
    <location>
        <begin position="1"/>
        <end position="11"/>
    </location>
</feature>
<organism evidence="2 3">
    <name type="scientific">Lasiosphaeris hirsuta</name>
    <dbReference type="NCBI Taxonomy" id="260670"/>
    <lineage>
        <taxon>Eukaryota</taxon>
        <taxon>Fungi</taxon>
        <taxon>Dikarya</taxon>
        <taxon>Ascomycota</taxon>
        <taxon>Pezizomycotina</taxon>
        <taxon>Sordariomycetes</taxon>
        <taxon>Sordariomycetidae</taxon>
        <taxon>Sordariales</taxon>
        <taxon>Lasiosphaeriaceae</taxon>
        <taxon>Lasiosphaeris</taxon>
    </lineage>
</organism>
<evidence type="ECO:0000313" key="2">
    <source>
        <dbReference type="EMBL" id="KAK0724264.1"/>
    </source>
</evidence>
<dbReference type="AlphaFoldDB" id="A0AA40E1B6"/>
<name>A0AA40E1B6_9PEZI</name>
<feature type="compositionally biased region" description="Low complexity" evidence="1">
    <location>
        <begin position="151"/>
        <end position="165"/>
    </location>
</feature>
<dbReference type="EMBL" id="JAUKUA010000002">
    <property type="protein sequence ID" value="KAK0724264.1"/>
    <property type="molecule type" value="Genomic_DNA"/>
</dbReference>
<feature type="region of interest" description="Disordered" evidence="1">
    <location>
        <begin position="1"/>
        <end position="85"/>
    </location>
</feature>
<sequence>MSSSNNITDNPTAPLRGEEEEVDLFGSDEDGDDEEDLYGDKALPAEKADSGNGRLALPTATLSLPTAPPAPVAALPLPAVPSPPAERKLTADEIIERELDLFYAQEDAAQGLSAGDEAGESLEEAFEKEFELARGQGQQAEEEEAEESLEEAPAPGQMPTSSTTIPPNPSPRRAARPSTYESAAPVAGPSSKSDKPAKSAKKAQRKKPELSDYAKQRAEEERIRGTNDTLAAWFGNIPAKKRLEVMVSASKRRRPAEDGVFGSTASPPAKRRATGASTPTPTPRPTSSSSNVVSGRGSTLEEALVVDDDFAPAAAAPRVVINLDNYYPVPRPHPHPQPQPPAPSATPVAPVSRQWPASTRAQPAALVSQPLPYRPYGGSAATKEYDQGVSAPQAPYPLRPNPYLSGQNGLGEPQNAYSHTPRFVPQIPRSAPPTSTKPSAQDEQAQRIAQYISMNTPQYASTRPQKAFPTPPSTYQWHGARQGPGPGSFGSPRLSYLSQPLPFPPHNGAYQGARGNRPGPVALGQQFVPFGGQYGGQFEGQYGGPFGGQGGQAGGPGRAPRRPQDSGGRLGRGSLG</sequence>
<evidence type="ECO:0000256" key="1">
    <source>
        <dbReference type="SAM" id="MobiDB-lite"/>
    </source>
</evidence>
<feature type="compositionally biased region" description="Pro residues" evidence="1">
    <location>
        <begin position="329"/>
        <end position="344"/>
    </location>
</feature>
<reference evidence="2" key="1">
    <citation type="submission" date="2023-06" db="EMBL/GenBank/DDBJ databases">
        <title>Genome-scale phylogeny and comparative genomics of the fungal order Sordariales.</title>
        <authorList>
            <consortium name="Lawrence Berkeley National Laboratory"/>
            <person name="Hensen N."/>
            <person name="Bonometti L."/>
            <person name="Westerberg I."/>
            <person name="Brannstrom I.O."/>
            <person name="Guillou S."/>
            <person name="Cros-Aarteil S."/>
            <person name="Calhoun S."/>
            <person name="Haridas S."/>
            <person name="Kuo A."/>
            <person name="Mondo S."/>
            <person name="Pangilinan J."/>
            <person name="Riley R."/>
            <person name="Labutti K."/>
            <person name="Andreopoulos B."/>
            <person name="Lipzen A."/>
            <person name="Chen C."/>
            <person name="Yanf M."/>
            <person name="Daum C."/>
            <person name="Ng V."/>
            <person name="Clum A."/>
            <person name="Steindorff A."/>
            <person name="Ohm R."/>
            <person name="Martin F."/>
            <person name="Silar P."/>
            <person name="Natvig D."/>
            <person name="Lalanne C."/>
            <person name="Gautier V."/>
            <person name="Ament-Velasquez S.L."/>
            <person name="Kruys A."/>
            <person name="Hutchinson M.I."/>
            <person name="Powell A.J."/>
            <person name="Barry K."/>
            <person name="Miller A.N."/>
            <person name="Grigoriev I.V."/>
            <person name="Debuchy R."/>
            <person name="Gladieux P."/>
            <person name="Thoren M.H."/>
            <person name="Johannesson H."/>
        </authorList>
    </citation>
    <scope>NUCLEOTIDE SEQUENCE</scope>
    <source>
        <strain evidence="2">SMH4607-1</strain>
    </source>
</reference>
<feature type="region of interest" description="Disordered" evidence="1">
    <location>
        <begin position="110"/>
        <end position="230"/>
    </location>
</feature>
<feature type="compositionally biased region" description="Polar residues" evidence="1">
    <location>
        <begin position="432"/>
        <end position="443"/>
    </location>
</feature>
<dbReference type="Proteomes" id="UP001172102">
    <property type="component" value="Unassembled WGS sequence"/>
</dbReference>
<feature type="compositionally biased region" description="Acidic residues" evidence="1">
    <location>
        <begin position="140"/>
        <end position="150"/>
    </location>
</feature>
<feature type="region of interest" description="Disordered" evidence="1">
    <location>
        <begin position="326"/>
        <end position="576"/>
    </location>
</feature>
<gene>
    <name evidence="2" type="ORF">B0H67DRAFT_550079</name>
</gene>
<feature type="compositionally biased region" description="Polar residues" evidence="1">
    <location>
        <begin position="452"/>
        <end position="464"/>
    </location>
</feature>
<feature type="compositionally biased region" description="Low complexity" evidence="1">
    <location>
        <begin position="274"/>
        <end position="298"/>
    </location>
</feature>
<feature type="compositionally biased region" description="Low complexity" evidence="1">
    <location>
        <begin position="55"/>
        <end position="65"/>
    </location>
</feature>
<feature type="compositionally biased region" description="Gly residues" evidence="1">
    <location>
        <begin position="532"/>
        <end position="557"/>
    </location>
</feature>
<keyword evidence="3" id="KW-1185">Reference proteome</keyword>
<accession>A0AA40E1B6</accession>
<evidence type="ECO:0000313" key="3">
    <source>
        <dbReference type="Proteomes" id="UP001172102"/>
    </source>
</evidence>